<keyword evidence="3" id="KW-1185">Reference proteome</keyword>
<feature type="region of interest" description="Disordered" evidence="1">
    <location>
        <begin position="1"/>
        <end position="21"/>
    </location>
</feature>
<organism evidence="2 3">
    <name type="scientific">Podarcis lilfordi</name>
    <name type="common">Lilford's wall lizard</name>
    <dbReference type="NCBI Taxonomy" id="74358"/>
    <lineage>
        <taxon>Eukaryota</taxon>
        <taxon>Metazoa</taxon>
        <taxon>Chordata</taxon>
        <taxon>Craniata</taxon>
        <taxon>Vertebrata</taxon>
        <taxon>Euteleostomi</taxon>
        <taxon>Lepidosauria</taxon>
        <taxon>Squamata</taxon>
        <taxon>Bifurcata</taxon>
        <taxon>Unidentata</taxon>
        <taxon>Episquamata</taxon>
        <taxon>Laterata</taxon>
        <taxon>Lacertibaenia</taxon>
        <taxon>Lacertidae</taxon>
        <taxon>Podarcis</taxon>
    </lineage>
</organism>
<accession>A0AA35KWI9</accession>
<name>A0AA35KWI9_9SAUR</name>
<evidence type="ECO:0000313" key="3">
    <source>
        <dbReference type="Proteomes" id="UP001178461"/>
    </source>
</evidence>
<gene>
    <name evidence="2" type="ORF">PODLI_1B041546</name>
</gene>
<evidence type="ECO:0000256" key="1">
    <source>
        <dbReference type="SAM" id="MobiDB-lite"/>
    </source>
</evidence>
<proteinExistence type="predicted"/>
<protein>
    <submittedName>
        <fullName evidence="2">Uncharacterized protein</fullName>
    </submittedName>
</protein>
<dbReference type="Proteomes" id="UP001178461">
    <property type="component" value="Chromosome 9"/>
</dbReference>
<reference evidence="2" key="1">
    <citation type="submission" date="2022-12" db="EMBL/GenBank/DDBJ databases">
        <authorList>
            <person name="Alioto T."/>
            <person name="Alioto T."/>
            <person name="Gomez Garrido J."/>
        </authorList>
    </citation>
    <scope>NUCLEOTIDE SEQUENCE</scope>
</reference>
<dbReference type="AlphaFoldDB" id="A0AA35KWI9"/>
<dbReference type="EMBL" id="OX395134">
    <property type="protein sequence ID" value="CAI5784872.1"/>
    <property type="molecule type" value="Genomic_DNA"/>
</dbReference>
<sequence length="136" mass="14744">MHRDGEGAWSSKMKCNRKRRPPTNCTGGEFKACAQAATRRIAEPLQGRRRAALQASGLAARIPASVTDTHARTRRHASCPFSCGKRQPTPWPRPPCHSLSLSESRIREEGGSPALFNSSRTAALQGLEEGSGLVHT</sequence>
<evidence type="ECO:0000313" key="2">
    <source>
        <dbReference type="EMBL" id="CAI5784872.1"/>
    </source>
</evidence>
<feature type="region of interest" description="Disordered" evidence="1">
    <location>
        <begin position="64"/>
        <end position="97"/>
    </location>
</feature>